<comment type="caution">
    <text evidence="3">The sequence shown here is derived from an EMBL/GenBank/DDBJ whole genome shotgun (WGS) entry which is preliminary data.</text>
</comment>
<dbReference type="Proteomes" id="UP001174691">
    <property type="component" value="Unassembled WGS sequence"/>
</dbReference>
<evidence type="ECO:0000313" key="3">
    <source>
        <dbReference type="EMBL" id="KAJ9133109.1"/>
    </source>
</evidence>
<reference evidence="3" key="1">
    <citation type="submission" date="2022-07" db="EMBL/GenBank/DDBJ databases">
        <title>Fungi with potential for degradation of polypropylene.</title>
        <authorList>
            <person name="Gostincar C."/>
        </authorList>
    </citation>
    <scope>NUCLEOTIDE SEQUENCE</scope>
    <source>
        <strain evidence="3">EXF-13287</strain>
    </source>
</reference>
<proteinExistence type="predicted"/>
<sequence>MASSVTDDRAELVELPQGQHDNNYAVNVIVVPDIDSPHQATSWSDGSVCWLTSQLPGLLTRPYILEFRYGRPGGSDFSWKALVYCGDILLQRLLAKAEDLEFLRRPLIFICHGFGGILVKRVIGVLYGQSWELAFERLVLGLSGIVFLGSPHPRLERKEDSRKLESFDNTKTNVPILSVYEGKGTRVARSRFSRKREILVDEIMAKTGATRETMVRADCAHSGVCNLLPGTYLATRLAEFLKDAEKFAKPSSILSIQQGSSAKFCWLDRNNQANLDPQDNLVSQESHLATFKSSGMSSFEVVDLKEVVTAMQRDPSPERSDLLSFPTYLFKPHIPNPNFYGRGEVLQLLQEALLPSMTVSASNASGLRTFALCGVGGLGKTQIAVEFAYNSKADFDAIFFLQASDTGKLAQGFSDIALALGLDTAGDQVVTKDMVLGWLSAPTWKRPDGTRSVDDPDRPEPRWLVVFDNADDLNVLHDFWPVTDNGSILVTSRDPLAKTRTHVPITRGLDLKPLSAAESGTLLRQLTDYTKSSDVAISETIATRLSGLPLAIYQIAGTIRRRIISFEEFLELWNQESLRSDFYQSEIGTHSKTLWTVWAFEDLKAPALSLLNVMAFLDPDEIPESLLSQMGKVADEGHSVPKDYPSQIKDFVDARTELSKSSLVERNIERRELIIHRIIQDTTRLRMDAKTIKVTFEGTVGLLRSSWPFGEFNHSTARWRICEPLVPHIGHVHSLFQNSETIRGIRAAWPNLAFLFMDLGWYYIERGNLNESLNVLKTAEEICKLAPEECAITAGDTHGCLYYIAIVTNDTQAALAHCRAKIDIFEKLDSRGWRLAQAHSEMAESLNAAGMYEEAIAEADVAIAMYANCEEPEYADWAQMNKGRALGSLGRYDEAADVLEKYLMYREQEFGVMDTESHKTGQGLLYLGTVRGYQRRPAESLHLYLKALAQYHSTVGPKHFRVADVYHKIGVTYEELGLLQEASEMYSKALQIYDQKAEYSAHSARTHFVLSRVQSALKEQVVAKESLQKANERLKMLGEKHGTIVTEKELERYIPNWSK</sequence>
<dbReference type="SUPFAM" id="SSF52540">
    <property type="entry name" value="P-loop containing nucleoside triphosphate hydrolases"/>
    <property type="match status" value="1"/>
</dbReference>
<dbReference type="InterPro" id="IPR056681">
    <property type="entry name" value="DUF7779"/>
</dbReference>
<dbReference type="EMBL" id="JANBVN010000209">
    <property type="protein sequence ID" value="KAJ9133109.1"/>
    <property type="molecule type" value="Genomic_DNA"/>
</dbReference>
<keyword evidence="4" id="KW-1185">Reference proteome</keyword>
<dbReference type="Pfam" id="PF25000">
    <property type="entry name" value="DUF7779"/>
    <property type="match status" value="1"/>
</dbReference>
<keyword evidence="1" id="KW-0802">TPR repeat</keyword>
<dbReference type="SMART" id="SM00028">
    <property type="entry name" value="TPR"/>
    <property type="match status" value="5"/>
</dbReference>
<dbReference type="AlphaFoldDB" id="A0AA38RKR4"/>
<protein>
    <submittedName>
        <fullName evidence="3">Tetratricopeptide-like helical domain</fullName>
    </submittedName>
</protein>
<dbReference type="PANTHER" id="PTHR35205">
    <property type="entry name" value="NB-ARC AND TPR DOMAIN PROTEIN"/>
    <property type="match status" value="1"/>
</dbReference>
<organism evidence="3 4">
    <name type="scientific">Coniochaeta hoffmannii</name>
    <dbReference type="NCBI Taxonomy" id="91930"/>
    <lineage>
        <taxon>Eukaryota</taxon>
        <taxon>Fungi</taxon>
        <taxon>Dikarya</taxon>
        <taxon>Ascomycota</taxon>
        <taxon>Pezizomycotina</taxon>
        <taxon>Sordariomycetes</taxon>
        <taxon>Sordariomycetidae</taxon>
        <taxon>Coniochaetales</taxon>
        <taxon>Coniochaetaceae</taxon>
        <taxon>Coniochaeta</taxon>
    </lineage>
</organism>
<dbReference type="Pfam" id="PF13424">
    <property type="entry name" value="TPR_12"/>
    <property type="match status" value="1"/>
</dbReference>
<feature type="repeat" description="TPR" evidence="1">
    <location>
        <begin position="963"/>
        <end position="996"/>
    </location>
</feature>
<dbReference type="InterPro" id="IPR019734">
    <property type="entry name" value="TPR_rpt"/>
</dbReference>
<name>A0AA38RKR4_9PEZI</name>
<feature type="domain" description="DUF7779" evidence="2">
    <location>
        <begin position="598"/>
        <end position="690"/>
    </location>
</feature>
<dbReference type="Gene3D" id="3.40.50.300">
    <property type="entry name" value="P-loop containing nucleotide triphosphate hydrolases"/>
    <property type="match status" value="1"/>
</dbReference>
<evidence type="ECO:0000313" key="4">
    <source>
        <dbReference type="Proteomes" id="UP001174691"/>
    </source>
</evidence>
<dbReference type="SUPFAM" id="SSF48452">
    <property type="entry name" value="TPR-like"/>
    <property type="match status" value="2"/>
</dbReference>
<gene>
    <name evidence="3" type="ORF">NKR19_g9177</name>
</gene>
<evidence type="ECO:0000256" key="1">
    <source>
        <dbReference type="PROSITE-ProRule" id="PRU00339"/>
    </source>
</evidence>
<accession>A0AA38RKR4</accession>
<dbReference type="PROSITE" id="PS50005">
    <property type="entry name" value="TPR"/>
    <property type="match status" value="1"/>
</dbReference>
<dbReference type="InterPro" id="IPR027417">
    <property type="entry name" value="P-loop_NTPase"/>
</dbReference>
<evidence type="ECO:0000259" key="2">
    <source>
        <dbReference type="Pfam" id="PF25000"/>
    </source>
</evidence>
<dbReference type="InterPro" id="IPR011990">
    <property type="entry name" value="TPR-like_helical_dom_sf"/>
</dbReference>
<dbReference type="GO" id="GO:0043531">
    <property type="term" value="F:ADP binding"/>
    <property type="evidence" value="ECO:0007669"/>
    <property type="project" value="InterPro"/>
</dbReference>
<dbReference type="PANTHER" id="PTHR35205:SF1">
    <property type="entry name" value="ZU5 DOMAIN-CONTAINING PROTEIN"/>
    <property type="match status" value="1"/>
</dbReference>
<dbReference type="Pfam" id="PF13181">
    <property type="entry name" value="TPR_8"/>
    <property type="match status" value="1"/>
</dbReference>
<dbReference type="Gene3D" id="1.25.40.10">
    <property type="entry name" value="Tetratricopeptide repeat domain"/>
    <property type="match status" value="2"/>
</dbReference>